<dbReference type="AlphaFoldDB" id="A0A370FEY2"/>
<name>A0A370FEY2_9BURK</name>
<proteinExistence type="predicted"/>
<reference evidence="1 2" key="1">
    <citation type="submission" date="2018-07" db="EMBL/GenBank/DDBJ databases">
        <title>Genomic Encyclopedia of Type Strains, Phase IV (KMG-IV): sequencing the most valuable type-strain genomes for metagenomic binning, comparative biology and taxonomic classification.</title>
        <authorList>
            <person name="Goeker M."/>
        </authorList>
    </citation>
    <scope>NUCLEOTIDE SEQUENCE [LARGE SCALE GENOMIC DNA]</scope>
    <source>
        <strain evidence="1 2">DSM 21352</strain>
    </source>
</reference>
<evidence type="ECO:0000313" key="1">
    <source>
        <dbReference type="EMBL" id="RDI24967.1"/>
    </source>
</evidence>
<dbReference type="EMBL" id="QQAV01000004">
    <property type="protein sequence ID" value="RDI24967.1"/>
    <property type="molecule type" value="Genomic_DNA"/>
</dbReference>
<dbReference type="Proteomes" id="UP000255265">
    <property type="component" value="Unassembled WGS sequence"/>
</dbReference>
<organism evidence="1 2">
    <name type="scientific">Pseudacidovorax intermedius</name>
    <dbReference type="NCBI Taxonomy" id="433924"/>
    <lineage>
        <taxon>Bacteria</taxon>
        <taxon>Pseudomonadati</taxon>
        <taxon>Pseudomonadota</taxon>
        <taxon>Betaproteobacteria</taxon>
        <taxon>Burkholderiales</taxon>
        <taxon>Comamonadaceae</taxon>
        <taxon>Pseudacidovorax</taxon>
    </lineage>
</organism>
<evidence type="ECO:0000313" key="2">
    <source>
        <dbReference type="Proteomes" id="UP000255265"/>
    </source>
</evidence>
<gene>
    <name evidence="1" type="ORF">DFR41_10415</name>
</gene>
<accession>A0A370FEY2</accession>
<protein>
    <submittedName>
        <fullName evidence="1">Uncharacterized protein</fullName>
    </submittedName>
</protein>
<sequence>MQAKLHPLRVIDHSLTACKSFSTFVSKTIVALPVQNGVSDKGARTLDVELLLVQRPDNGNTERDTVAARLFLPELLVEDAHLRIQELRLDMGRYVLASGERAFGLRVLYRGDDPARPYSVETLRLFVVQGKTIRPVLDELVMQRDSGEWDLSCHGRFEEVRTQLTTQPPPARPAGAWAELLVRRSLVVRQMAVDENGQCAERAAAPRYTSVMLKARDGRYPIPPSLRAP</sequence>
<comment type="caution">
    <text evidence="1">The sequence shown here is derived from an EMBL/GenBank/DDBJ whole genome shotgun (WGS) entry which is preliminary data.</text>
</comment>
<keyword evidence="2" id="KW-1185">Reference proteome</keyword>